<comment type="caution">
    <text evidence="2">The sequence shown here is derived from an EMBL/GenBank/DDBJ whole genome shotgun (WGS) entry which is preliminary data.</text>
</comment>
<keyword evidence="3" id="KW-1185">Reference proteome</keyword>
<proteinExistence type="predicted"/>
<accession>A0ABR3F7F2</accession>
<protein>
    <submittedName>
        <fullName evidence="2">Uncharacterized protein</fullName>
    </submittedName>
</protein>
<organism evidence="2 3">
    <name type="scientific">Marasmius crinis-equi</name>
    <dbReference type="NCBI Taxonomy" id="585013"/>
    <lineage>
        <taxon>Eukaryota</taxon>
        <taxon>Fungi</taxon>
        <taxon>Dikarya</taxon>
        <taxon>Basidiomycota</taxon>
        <taxon>Agaricomycotina</taxon>
        <taxon>Agaricomycetes</taxon>
        <taxon>Agaricomycetidae</taxon>
        <taxon>Agaricales</taxon>
        <taxon>Marasmiineae</taxon>
        <taxon>Marasmiaceae</taxon>
        <taxon>Marasmius</taxon>
    </lineage>
</organism>
<gene>
    <name evidence="2" type="ORF">V5O48_010763</name>
</gene>
<dbReference type="Proteomes" id="UP001465976">
    <property type="component" value="Unassembled WGS sequence"/>
</dbReference>
<evidence type="ECO:0000313" key="2">
    <source>
        <dbReference type="EMBL" id="KAL0571198.1"/>
    </source>
</evidence>
<sequence>MGDPQLDLPAMGDSEPSSPTTEETFRPAFHNLPEFLTGSWVDSPHCADPESSPRSRRHYRHRKQSELFYRADDDDAIYLPELNSETRQGYIWHSTSKTGASLVPLFDEEPATFTIAGLVKQSGTCVQPHARYSQPSPSTPSLTDAQLKIRLTRPDWPFSRDFDEAMDTINWWIGQQCNKDIGWSVRGLTCGDAWRTPGQIKSLQLRHRLFEKVEAGDFPLLDTNFTRPHTKFSIAGWQVLPEAGDELESMIALRRHKVRPLPALDIHGVRILPEVCPEVIRDGALVEVGFSLHHSLDEGFRLDEFIGDIQSVRVLENAPRSEVVYSEM</sequence>
<evidence type="ECO:0000256" key="1">
    <source>
        <dbReference type="SAM" id="MobiDB-lite"/>
    </source>
</evidence>
<name>A0ABR3F7F2_9AGAR</name>
<reference evidence="2 3" key="1">
    <citation type="submission" date="2024-02" db="EMBL/GenBank/DDBJ databases">
        <title>A draft genome for the cacao thread blight pathogen Marasmius crinis-equi.</title>
        <authorList>
            <person name="Cohen S.P."/>
            <person name="Baruah I.K."/>
            <person name="Amoako-Attah I."/>
            <person name="Bukari Y."/>
            <person name="Meinhardt L.W."/>
            <person name="Bailey B.A."/>
        </authorList>
    </citation>
    <scope>NUCLEOTIDE SEQUENCE [LARGE SCALE GENOMIC DNA]</scope>
    <source>
        <strain evidence="2 3">GH-76</strain>
    </source>
</reference>
<feature type="region of interest" description="Disordered" evidence="1">
    <location>
        <begin position="40"/>
        <end position="60"/>
    </location>
</feature>
<feature type="region of interest" description="Disordered" evidence="1">
    <location>
        <begin position="1"/>
        <end position="27"/>
    </location>
</feature>
<evidence type="ECO:0000313" key="3">
    <source>
        <dbReference type="Proteomes" id="UP001465976"/>
    </source>
</evidence>
<dbReference type="EMBL" id="JBAHYK010000804">
    <property type="protein sequence ID" value="KAL0571198.1"/>
    <property type="molecule type" value="Genomic_DNA"/>
</dbReference>